<dbReference type="OrthoDB" id="9806956at2"/>
<feature type="domain" description="Alpha-D-phosphohexomutase alpha/beta/alpha" evidence="10">
    <location>
        <begin position="202"/>
        <end position="301"/>
    </location>
</feature>
<evidence type="ECO:0000259" key="8">
    <source>
        <dbReference type="Pfam" id="PF00408"/>
    </source>
</evidence>
<comment type="similarity">
    <text evidence="2 7">Belongs to the phosphohexose mutase family.</text>
</comment>
<dbReference type="RefSeq" id="WP_121795367.1">
    <property type="nucleotide sequence ID" value="NZ_RDBF01000014.1"/>
</dbReference>
<dbReference type="GO" id="GO:0008973">
    <property type="term" value="F:phosphopentomutase activity"/>
    <property type="evidence" value="ECO:0007669"/>
    <property type="project" value="TreeGrafter"/>
</dbReference>
<accession>A0A3L8PKY7</accession>
<dbReference type="Pfam" id="PF02879">
    <property type="entry name" value="PGM_PMM_II"/>
    <property type="match status" value="1"/>
</dbReference>
<evidence type="ECO:0000256" key="2">
    <source>
        <dbReference type="ARBA" id="ARBA00010231"/>
    </source>
</evidence>
<dbReference type="PROSITE" id="PS00710">
    <property type="entry name" value="PGM_PMM"/>
    <property type="match status" value="1"/>
</dbReference>
<dbReference type="GO" id="GO:0005975">
    <property type="term" value="P:carbohydrate metabolic process"/>
    <property type="evidence" value="ECO:0007669"/>
    <property type="project" value="InterPro"/>
</dbReference>
<dbReference type="Proteomes" id="UP000282515">
    <property type="component" value="Unassembled WGS sequence"/>
</dbReference>
<evidence type="ECO:0000259" key="10">
    <source>
        <dbReference type="Pfam" id="PF02879"/>
    </source>
</evidence>
<evidence type="ECO:0000313" key="13">
    <source>
        <dbReference type="Proteomes" id="UP000282515"/>
    </source>
</evidence>
<dbReference type="InterPro" id="IPR036900">
    <property type="entry name" value="A-D-PHexomutase_C_sf"/>
</dbReference>
<dbReference type="SUPFAM" id="SSF55957">
    <property type="entry name" value="Phosphoglucomutase, C-terminal domain"/>
    <property type="match status" value="1"/>
</dbReference>
<dbReference type="InterPro" id="IPR005845">
    <property type="entry name" value="A-D-PHexomutase_a/b/a-II"/>
</dbReference>
<dbReference type="InterPro" id="IPR016055">
    <property type="entry name" value="A-D-PHexomutase_a/b/a-I/II/III"/>
</dbReference>
<dbReference type="AlphaFoldDB" id="A0A3L8PKY7"/>
<dbReference type="InterPro" id="IPR005846">
    <property type="entry name" value="A-D-PHexomutase_a/b/a-III"/>
</dbReference>
<keyword evidence="3" id="KW-0597">Phosphoprotein</keyword>
<dbReference type="Gene3D" id="3.40.120.10">
    <property type="entry name" value="Alpha-D-Glucose-1,6-Bisphosphate, subunit A, domain 3"/>
    <property type="match status" value="3"/>
</dbReference>
<dbReference type="GO" id="GO:0000287">
    <property type="term" value="F:magnesium ion binding"/>
    <property type="evidence" value="ECO:0007669"/>
    <property type="project" value="InterPro"/>
</dbReference>
<dbReference type="PANTHER" id="PTHR45745">
    <property type="entry name" value="PHOSPHOMANNOMUTASE 45A"/>
    <property type="match status" value="1"/>
</dbReference>
<name>A0A3L8PKY7_9ACTN</name>
<dbReference type="InterPro" id="IPR016066">
    <property type="entry name" value="A-D-PHexomutase_CS"/>
</dbReference>
<feature type="domain" description="Alpha-D-phosphohexomutase alpha/beta/alpha" evidence="9">
    <location>
        <begin position="46"/>
        <end position="180"/>
    </location>
</feature>
<evidence type="ECO:0000256" key="5">
    <source>
        <dbReference type="ARBA" id="ARBA00022842"/>
    </source>
</evidence>
<dbReference type="InterPro" id="IPR005844">
    <property type="entry name" value="A-D-PHexomutase_a/b/a-I"/>
</dbReference>
<dbReference type="SUPFAM" id="SSF53738">
    <property type="entry name" value="Phosphoglucomutase, first 3 domains"/>
    <property type="match status" value="3"/>
</dbReference>
<evidence type="ECO:0000256" key="3">
    <source>
        <dbReference type="ARBA" id="ARBA00022553"/>
    </source>
</evidence>
<dbReference type="Gene3D" id="3.30.310.50">
    <property type="entry name" value="Alpha-D-phosphohexomutase, C-terminal domain"/>
    <property type="match status" value="1"/>
</dbReference>
<dbReference type="Pfam" id="PF00408">
    <property type="entry name" value="PGM_PMM_IV"/>
    <property type="match status" value="1"/>
</dbReference>
<feature type="domain" description="Alpha-D-phosphohexomutase C-terminal" evidence="8">
    <location>
        <begin position="473"/>
        <end position="508"/>
    </location>
</feature>
<dbReference type="PANTHER" id="PTHR45745:SF1">
    <property type="entry name" value="PHOSPHOGLUCOMUTASE 2B-RELATED"/>
    <property type="match status" value="1"/>
</dbReference>
<dbReference type="CDD" id="cd05799">
    <property type="entry name" value="PGM2"/>
    <property type="match status" value="1"/>
</dbReference>
<dbReference type="InterPro" id="IPR005841">
    <property type="entry name" value="Alpha-D-phosphohexomutase_SF"/>
</dbReference>
<keyword evidence="4 7" id="KW-0479">Metal-binding</keyword>
<reference evidence="12 13" key="1">
    <citation type="submission" date="2018-10" db="EMBL/GenBank/DDBJ databases">
        <title>Aeromicrobium sp. 9W16Y-2 whole genome shotgun sequence.</title>
        <authorList>
            <person name="Li F."/>
        </authorList>
    </citation>
    <scope>NUCLEOTIDE SEQUENCE [LARGE SCALE GENOMIC DNA]</scope>
    <source>
        <strain evidence="12 13">9W16Y-2</strain>
    </source>
</reference>
<gene>
    <name evidence="12" type="ORF">D9V41_14840</name>
</gene>
<evidence type="ECO:0000256" key="7">
    <source>
        <dbReference type="RuleBase" id="RU004326"/>
    </source>
</evidence>
<dbReference type="Pfam" id="PF02878">
    <property type="entry name" value="PGM_PMM_I"/>
    <property type="match status" value="1"/>
</dbReference>
<dbReference type="EMBL" id="RDBF01000014">
    <property type="protein sequence ID" value="RLV54722.1"/>
    <property type="molecule type" value="Genomic_DNA"/>
</dbReference>
<protein>
    <submittedName>
        <fullName evidence="12">Phospho-sugar mutase</fullName>
    </submittedName>
</protein>
<evidence type="ECO:0000256" key="4">
    <source>
        <dbReference type="ARBA" id="ARBA00022723"/>
    </source>
</evidence>
<dbReference type="InterPro" id="IPR005843">
    <property type="entry name" value="A-D-PHexomutase_C"/>
</dbReference>
<organism evidence="12 13">
    <name type="scientific">Aeromicrobium phragmitis</name>
    <dbReference type="NCBI Taxonomy" id="2478914"/>
    <lineage>
        <taxon>Bacteria</taxon>
        <taxon>Bacillati</taxon>
        <taxon>Actinomycetota</taxon>
        <taxon>Actinomycetes</taxon>
        <taxon>Propionibacteriales</taxon>
        <taxon>Nocardioidaceae</taxon>
        <taxon>Aeromicrobium</taxon>
    </lineage>
</organism>
<comment type="caution">
    <text evidence="12">The sequence shown here is derived from an EMBL/GenBank/DDBJ whole genome shotgun (WGS) entry which is preliminary data.</text>
</comment>
<feature type="domain" description="Alpha-D-phosphohexomutase alpha/beta/alpha" evidence="11">
    <location>
        <begin position="314"/>
        <end position="417"/>
    </location>
</feature>
<keyword evidence="13" id="KW-1185">Reference proteome</keyword>
<evidence type="ECO:0000256" key="6">
    <source>
        <dbReference type="ARBA" id="ARBA00023235"/>
    </source>
</evidence>
<evidence type="ECO:0000259" key="11">
    <source>
        <dbReference type="Pfam" id="PF02880"/>
    </source>
</evidence>
<comment type="cofactor">
    <cofactor evidence="1">
        <name>Mg(2+)</name>
        <dbReference type="ChEBI" id="CHEBI:18420"/>
    </cofactor>
</comment>
<evidence type="ECO:0000256" key="1">
    <source>
        <dbReference type="ARBA" id="ARBA00001946"/>
    </source>
</evidence>
<dbReference type="PRINTS" id="PR00509">
    <property type="entry name" value="PGMPMM"/>
</dbReference>
<evidence type="ECO:0000313" key="12">
    <source>
        <dbReference type="EMBL" id="RLV54722.1"/>
    </source>
</evidence>
<sequence length="542" mass="57757">MTSPDVFDQARAWITQDPDPDTASHLRQLVERRDRAALERLFAGRLAFGTAGLRGELGPGPLRMNRVVVMQAARGVADYLLAQEDAPSVVVGFDARHQSHRFARDTAEVLAGAGLEVTLLPRALPTPVLAFAISHLGCSAGIMVTASHNPPRDNGYKVYLGDTSQITAPVDEHIAARIAAVGPVDTLPRSEAFVVAGDDLVDAYVERVVELVDTGERRDLDVVYTPLHGVGHEVLSQAVAQAGFDGLRVVAAQAQPDPDFPTVAFPNPEEPGAMDLALAEAEAVGAELVIANDPDADRCAVGVREASGGYRMLTGDELGALLADARLRAGVTGTYAASIVSSDLVGRLATARQQRWEQTLTGFKWIGKVPGLAFGYEEALGYCVAPQIARDKDGISAALVVLDLASRLRAEGSDLLGRLEQIYAEHGWHATGQVAVRVRDISELAALMERIRATPPRELGGRTVETMDDLADGYAGLPPTDGIRLGLAGGARVIIRPSGTEPKLKCYLQIVVAWDGSADTTRAHAETELARLFEDVRELVAS</sequence>
<proteinExistence type="inferred from homology"/>
<keyword evidence="6" id="KW-0413">Isomerase</keyword>
<keyword evidence="5 7" id="KW-0460">Magnesium</keyword>
<evidence type="ECO:0000259" key="9">
    <source>
        <dbReference type="Pfam" id="PF02878"/>
    </source>
</evidence>
<dbReference type="GO" id="GO:0006166">
    <property type="term" value="P:purine ribonucleoside salvage"/>
    <property type="evidence" value="ECO:0007669"/>
    <property type="project" value="TreeGrafter"/>
</dbReference>
<dbReference type="Pfam" id="PF02880">
    <property type="entry name" value="PGM_PMM_III"/>
    <property type="match status" value="1"/>
</dbReference>